<reference evidence="1" key="2">
    <citation type="journal article" date="2015" name="Data Brief">
        <title>Shoot transcriptome of the giant reed, Arundo donax.</title>
        <authorList>
            <person name="Barrero R.A."/>
            <person name="Guerrero F.D."/>
            <person name="Moolhuijzen P."/>
            <person name="Goolsby J.A."/>
            <person name="Tidwell J."/>
            <person name="Bellgard S.E."/>
            <person name="Bellgard M.I."/>
        </authorList>
    </citation>
    <scope>NUCLEOTIDE SEQUENCE</scope>
    <source>
        <tissue evidence="1">Shoot tissue taken approximately 20 cm above the soil surface</tissue>
    </source>
</reference>
<name>A0A0A8YRU0_ARUDO</name>
<reference evidence="1" key="1">
    <citation type="submission" date="2014-09" db="EMBL/GenBank/DDBJ databases">
        <authorList>
            <person name="Magalhaes I.L.F."/>
            <person name="Oliveira U."/>
            <person name="Santos F.R."/>
            <person name="Vidigal T.H.D.A."/>
            <person name="Brescovit A.D."/>
            <person name="Santos A.J."/>
        </authorList>
    </citation>
    <scope>NUCLEOTIDE SEQUENCE</scope>
    <source>
        <tissue evidence="1">Shoot tissue taken approximately 20 cm above the soil surface</tissue>
    </source>
</reference>
<accession>A0A0A8YRU0</accession>
<evidence type="ECO:0000313" key="1">
    <source>
        <dbReference type="EMBL" id="JAD28453.1"/>
    </source>
</evidence>
<organism evidence="1">
    <name type="scientific">Arundo donax</name>
    <name type="common">Giant reed</name>
    <name type="synonym">Donax arundinaceus</name>
    <dbReference type="NCBI Taxonomy" id="35708"/>
    <lineage>
        <taxon>Eukaryota</taxon>
        <taxon>Viridiplantae</taxon>
        <taxon>Streptophyta</taxon>
        <taxon>Embryophyta</taxon>
        <taxon>Tracheophyta</taxon>
        <taxon>Spermatophyta</taxon>
        <taxon>Magnoliopsida</taxon>
        <taxon>Liliopsida</taxon>
        <taxon>Poales</taxon>
        <taxon>Poaceae</taxon>
        <taxon>PACMAD clade</taxon>
        <taxon>Arundinoideae</taxon>
        <taxon>Arundineae</taxon>
        <taxon>Arundo</taxon>
    </lineage>
</organism>
<dbReference type="EMBL" id="GBRH01269442">
    <property type="protein sequence ID" value="JAD28453.1"/>
    <property type="molecule type" value="Transcribed_RNA"/>
</dbReference>
<sequence>MLTLYRTTYCMPSLAFLILI</sequence>
<proteinExistence type="predicted"/>
<dbReference type="AlphaFoldDB" id="A0A0A8YRU0"/>
<protein>
    <submittedName>
        <fullName evidence="1">Uncharacterized protein</fullName>
    </submittedName>
</protein>